<dbReference type="SUPFAM" id="SSF53448">
    <property type="entry name" value="Nucleotide-diphospho-sugar transferases"/>
    <property type="match status" value="1"/>
</dbReference>
<dbReference type="Pfam" id="PF00535">
    <property type="entry name" value="Glycos_transf_2"/>
    <property type="match status" value="1"/>
</dbReference>
<dbReference type="RefSeq" id="WP_243553690.1">
    <property type="nucleotide sequence ID" value="NZ_CP094528.1"/>
</dbReference>
<feature type="domain" description="Glycosyltransferase 2-like" evidence="1">
    <location>
        <begin position="19"/>
        <end position="152"/>
    </location>
</feature>
<gene>
    <name evidence="2" type="ORF">MTO99_11205</name>
</gene>
<dbReference type="PANTHER" id="PTHR43685">
    <property type="entry name" value="GLYCOSYLTRANSFERASE"/>
    <property type="match status" value="1"/>
</dbReference>
<evidence type="ECO:0000313" key="3">
    <source>
        <dbReference type="Proteomes" id="UP000832097"/>
    </source>
</evidence>
<keyword evidence="3" id="KW-1185">Reference proteome</keyword>
<evidence type="ECO:0000313" key="2">
    <source>
        <dbReference type="EMBL" id="UOE42758.1"/>
    </source>
</evidence>
<organism evidence="2 3">
    <name type="scientific">Agromyces larvae</name>
    <dbReference type="NCBI Taxonomy" id="2929802"/>
    <lineage>
        <taxon>Bacteria</taxon>
        <taxon>Bacillati</taxon>
        <taxon>Actinomycetota</taxon>
        <taxon>Actinomycetes</taxon>
        <taxon>Micrococcales</taxon>
        <taxon>Microbacteriaceae</taxon>
        <taxon>Agromyces</taxon>
    </lineage>
</organism>
<dbReference type="Gene3D" id="3.90.550.10">
    <property type="entry name" value="Spore Coat Polysaccharide Biosynthesis Protein SpsA, Chain A"/>
    <property type="match status" value="1"/>
</dbReference>
<proteinExistence type="predicted"/>
<accession>A0ABY4BU67</accession>
<dbReference type="InterPro" id="IPR050834">
    <property type="entry name" value="Glycosyltransf_2"/>
</dbReference>
<dbReference type="Proteomes" id="UP000832097">
    <property type="component" value="Chromosome"/>
</dbReference>
<dbReference type="InterPro" id="IPR029044">
    <property type="entry name" value="Nucleotide-diphossugar_trans"/>
</dbReference>
<protein>
    <submittedName>
        <fullName evidence="2">Glycosyltransferase</fullName>
    </submittedName>
</protein>
<dbReference type="EMBL" id="CP094528">
    <property type="protein sequence ID" value="UOE42758.1"/>
    <property type="molecule type" value="Genomic_DNA"/>
</dbReference>
<reference evidence="2 3" key="1">
    <citation type="submission" date="2022-03" db="EMBL/GenBank/DDBJ databases">
        <title>Mucilaginibacter sp. isolated from the gut of Protaetia brevitarsis seulensis larvae.</title>
        <authorList>
            <person name="Won M."/>
            <person name="Kim S.-J."/>
            <person name="Kwon S.-W."/>
        </authorList>
    </citation>
    <scope>NUCLEOTIDE SEQUENCE [LARGE SCALE GENOMIC DNA]</scope>
    <source>
        <strain evidence="2 3">CFWR-12</strain>
    </source>
</reference>
<dbReference type="PANTHER" id="PTHR43685:SF2">
    <property type="entry name" value="GLYCOSYLTRANSFERASE 2-LIKE DOMAIN-CONTAINING PROTEIN"/>
    <property type="match status" value="1"/>
</dbReference>
<dbReference type="CDD" id="cd00761">
    <property type="entry name" value="Glyco_tranf_GTA_type"/>
    <property type="match status" value="1"/>
</dbReference>
<evidence type="ECO:0000259" key="1">
    <source>
        <dbReference type="Pfam" id="PF00535"/>
    </source>
</evidence>
<name>A0ABY4BU67_9MICO</name>
<dbReference type="InterPro" id="IPR001173">
    <property type="entry name" value="Glyco_trans_2-like"/>
</dbReference>
<sequence>MRFRIPIRRKTPLSPTVTAVVPCYNYGKYLPDCVRSVLGQPHVEASVIIVDDCSTDGSWQVAQMLAAQNPRVRAVHHERNEGAVATFNHGISLVEAEYLVLISADDALAPGALARATALMAANPQVGLVYGHTSSFSGEIPRWRERPVSWSIWSGEEWLRAQFRLGWNSISSPEAVVRTSVQHAVGGYDADFPHTHDLEMWLRIAAISDVGHINGPDQAFHRDHGSNLSGAFTGARDLEERFRAYSRFLDVSAETVDVASLRPVLIDRAAEEAMALGLEAAAVRPPDADAVTEAQRLAQRIDPGIANRPGWRELEAARKGALARATMRERLRKVQRRIDDRRRWWRWRLIGA</sequence>